<keyword evidence="3" id="KW-1003">Cell membrane</keyword>
<feature type="transmembrane region" description="Helical" evidence="8">
    <location>
        <begin position="40"/>
        <end position="62"/>
    </location>
</feature>
<keyword evidence="10" id="KW-1185">Reference proteome</keyword>
<sequence length="194" mass="20946">MTDLIFTLIGAALINNIILHQGLALDPALHIDRDATRHKVHALGLTTGMLMLSSTVIGQVLYRYLLLPLQLDYLRLFIFLPSCIVLIAPLLTLIGRWQPALPQEGLKPLLLGNAGVLGLSIIASNTELGLAQVMALSLGSGLGFWLVLMLLDDLRQRTLDNDAIPESFRGLPLELIGAGIMAMAFLGLNGLFTS</sequence>
<dbReference type="AlphaFoldDB" id="A0A6I5RRU7"/>
<dbReference type="Proteomes" id="UP000471751">
    <property type="component" value="Unassembled WGS sequence"/>
</dbReference>
<dbReference type="PIRSF" id="PIRSF006102">
    <property type="entry name" value="NQR_DE"/>
    <property type="match status" value="1"/>
</dbReference>
<evidence type="ECO:0000256" key="5">
    <source>
        <dbReference type="ARBA" id="ARBA00022967"/>
    </source>
</evidence>
<evidence type="ECO:0000256" key="7">
    <source>
        <dbReference type="ARBA" id="ARBA00023136"/>
    </source>
</evidence>
<feature type="transmembrane region" description="Helical" evidence="8">
    <location>
        <begin position="74"/>
        <end position="94"/>
    </location>
</feature>
<evidence type="ECO:0000256" key="4">
    <source>
        <dbReference type="ARBA" id="ARBA00022692"/>
    </source>
</evidence>
<name>A0A6I5RRU7_9PSED</name>
<comment type="subcellular location">
    <subcellularLocation>
        <location evidence="1">Endomembrane system</location>
        <topology evidence="1">Multi-pass membrane protein</topology>
    </subcellularLocation>
</comment>
<evidence type="ECO:0000256" key="2">
    <source>
        <dbReference type="ARBA" id="ARBA00022448"/>
    </source>
</evidence>
<evidence type="ECO:0000256" key="3">
    <source>
        <dbReference type="ARBA" id="ARBA00022519"/>
    </source>
</evidence>
<keyword evidence="4 8" id="KW-0812">Transmembrane</keyword>
<reference evidence="9 10" key="1">
    <citation type="submission" date="2020-02" db="EMBL/GenBank/DDBJ databases">
        <title>Broccoli isolated Pseudomonas sp.</title>
        <authorList>
            <person name="Fujikawa T."/>
            <person name="Sawada H."/>
        </authorList>
    </citation>
    <scope>NUCLEOTIDE SEQUENCE [LARGE SCALE GENOMIC DNA]</scope>
    <source>
        <strain evidence="9 10">JCM 32154</strain>
    </source>
</reference>
<dbReference type="EMBL" id="JAAHBT010000128">
    <property type="protein sequence ID" value="NES10429.1"/>
    <property type="molecule type" value="Genomic_DNA"/>
</dbReference>
<comment type="caution">
    <text evidence="9">The sequence shown here is derived from an EMBL/GenBank/DDBJ whole genome shotgun (WGS) entry which is preliminary data.</text>
</comment>
<evidence type="ECO:0000313" key="9">
    <source>
        <dbReference type="EMBL" id="NES10429.1"/>
    </source>
</evidence>
<keyword evidence="5" id="KW-1278">Translocase</keyword>
<evidence type="ECO:0000256" key="8">
    <source>
        <dbReference type="SAM" id="Phobius"/>
    </source>
</evidence>
<dbReference type="Pfam" id="PF02508">
    <property type="entry name" value="Rnf-Nqr"/>
    <property type="match status" value="1"/>
</dbReference>
<keyword evidence="6 8" id="KW-1133">Transmembrane helix</keyword>
<dbReference type="RefSeq" id="WP_163936566.1">
    <property type="nucleotide sequence ID" value="NZ_BMQU01000010.1"/>
</dbReference>
<keyword evidence="2" id="KW-0813">Transport</keyword>
<dbReference type="InterPro" id="IPR050133">
    <property type="entry name" value="NqrDE/RnfAE_oxidrdctase"/>
</dbReference>
<gene>
    <name evidence="9" type="ORF">G3O07_12895</name>
</gene>
<dbReference type="PANTHER" id="PTHR30335:SF0">
    <property type="entry name" value="ION-TRANSLOCATING OXIDOREDUCTASE COMPLEX SUBUNIT A"/>
    <property type="match status" value="1"/>
</dbReference>
<dbReference type="InterPro" id="IPR003667">
    <property type="entry name" value="NqrDE/RnfAE"/>
</dbReference>
<dbReference type="PANTHER" id="PTHR30335">
    <property type="entry name" value="INTEGRAL MEMBRANE PROTEIN OF SOXR-REDUCING COMPLEX"/>
    <property type="match status" value="1"/>
</dbReference>
<feature type="transmembrane region" description="Helical" evidence="8">
    <location>
        <begin position="171"/>
        <end position="192"/>
    </location>
</feature>
<dbReference type="GO" id="GO:0012505">
    <property type="term" value="C:endomembrane system"/>
    <property type="evidence" value="ECO:0007669"/>
    <property type="project" value="UniProtKB-SubCell"/>
</dbReference>
<accession>A0A6I5RRU7</accession>
<evidence type="ECO:0000256" key="6">
    <source>
        <dbReference type="ARBA" id="ARBA00022989"/>
    </source>
</evidence>
<keyword evidence="7 8" id="KW-0472">Membrane</keyword>
<feature type="transmembrane region" description="Helical" evidence="8">
    <location>
        <begin position="130"/>
        <end position="151"/>
    </location>
</feature>
<evidence type="ECO:0000256" key="1">
    <source>
        <dbReference type="ARBA" id="ARBA00004127"/>
    </source>
</evidence>
<dbReference type="GO" id="GO:0005886">
    <property type="term" value="C:plasma membrane"/>
    <property type="evidence" value="ECO:0007669"/>
    <property type="project" value="TreeGrafter"/>
</dbReference>
<proteinExistence type="predicted"/>
<keyword evidence="3" id="KW-0997">Cell inner membrane</keyword>
<protein>
    <submittedName>
        <fullName evidence="9">NADH:quinone oxidoreductase</fullName>
    </submittedName>
</protein>
<organism evidence="9 10">
    <name type="scientific">Pseudomonas laurentiana</name>
    <dbReference type="NCBI Taxonomy" id="2364649"/>
    <lineage>
        <taxon>Bacteria</taxon>
        <taxon>Pseudomonadati</taxon>
        <taxon>Pseudomonadota</taxon>
        <taxon>Gammaproteobacteria</taxon>
        <taxon>Pseudomonadales</taxon>
        <taxon>Pseudomonadaceae</taxon>
        <taxon>Pseudomonas</taxon>
    </lineage>
</organism>
<evidence type="ECO:0000313" key="10">
    <source>
        <dbReference type="Proteomes" id="UP000471751"/>
    </source>
</evidence>